<accession>A0A9N8EGL3</accession>
<evidence type="ECO:0000313" key="2">
    <source>
        <dbReference type="Proteomes" id="UP001153069"/>
    </source>
</evidence>
<keyword evidence="2" id="KW-1185">Reference proteome</keyword>
<protein>
    <submittedName>
        <fullName evidence="1">Uncharacterized protein</fullName>
    </submittedName>
</protein>
<dbReference type="Proteomes" id="UP001153069">
    <property type="component" value="Unassembled WGS sequence"/>
</dbReference>
<comment type="caution">
    <text evidence="1">The sequence shown here is derived from an EMBL/GenBank/DDBJ whole genome shotgun (WGS) entry which is preliminary data.</text>
</comment>
<dbReference type="AlphaFoldDB" id="A0A9N8EGL3"/>
<organism evidence="1 2">
    <name type="scientific">Seminavis robusta</name>
    <dbReference type="NCBI Taxonomy" id="568900"/>
    <lineage>
        <taxon>Eukaryota</taxon>
        <taxon>Sar</taxon>
        <taxon>Stramenopiles</taxon>
        <taxon>Ochrophyta</taxon>
        <taxon>Bacillariophyta</taxon>
        <taxon>Bacillariophyceae</taxon>
        <taxon>Bacillariophycidae</taxon>
        <taxon>Naviculales</taxon>
        <taxon>Naviculaceae</taxon>
        <taxon>Seminavis</taxon>
    </lineage>
</organism>
<gene>
    <name evidence="1" type="ORF">SEMRO_915_G219660.1</name>
</gene>
<sequence length="163" mass="18571">MTRLEIDYTTTVEEGVVHVCLRELQNLSPLHNLVVTGAPLEIVKHVYQFDPIQMNDDIFLDACRHTASPEVIEFLKELVTPEVYKAEAVAAEMIKILRDDDRFSEDAFSIFFPLFPEASLTFVEECDKTPLSFACQQENIKEATITKLIQSIPSNTTRLYCRG</sequence>
<reference evidence="1" key="1">
    <citation type="submission" date="2020-06" db="EMBL/GenBank/DDBJ databases">
        <authorList>
            <consortium name="Plant Systems Biology data submission"/>
        </authorList>
    </citation>
    <scope>NUCLEOTIDE SEQUENCE</scope>
    <source>
        <strain evidence="1">D6</strain>
    </source>
</reference>
<proteinExistence type="predicted"/>
<evidence type="ECO:0000313" key="1">
    <source>
        <dbReference type="EMBL" id="CAB9518209.1"/>
    </source>
</evidence>
<dbReference type="EMBL" id="CAICTM010000913">
    <property type="protein sequence ID" value="CAB9518209.1"/>
    <property type="molecule type" value="Genomic_DNA"/>
</dbReference>
<name>A0A9N8EGL3_9STRA</name>